<dbReference type="SUPFAM" id="SSF52425">
    <property type="entry name" value="Cryptochrome/photolyase, N-terminal domain"/>
    <property type="match status" value="1"/>
</dbReference>
<dbReference type="PANTHER" id="PTHR10211:SF0">
    <property type="entry name" value="DEOXYRIBODIPYRIMIDINE PHOTO-LYASE"/>
    <property type="match status" value="1"/>
</dbReference>
<feature type="region of interest" description="Disordered" evidence="13">
    <location>
        <begin position="488"/>
        <end position="518"/>
    </location>
</feature>
<evidence type="ECO:0000256" key="7">
    <source>
        <dbReference type="ARBA" id="ARBA00022827"/>
    </source>
</evidence>
<dbReference type="EC" id="4.1.99.3" evidence="3"/>
<dbReference type="InterPro" id="IPR052219">
    <property type="entry name" value="Photolyase_Class-2"/>
</dbReference>
<evidence type="ECO:0000256" key="12">
    <source>
        <dbReference type="ARBA" id="ARBA00033999"/>
    </source>
</evidence>
<dbReference type="AlphaFoldDB" id="A0A8S1INV9"/>
<keyword evidence="16" id="KW-1185">Reference proteome</keyword>
<evidence type="ECO:0000256" key="9">
    <source>
        <dbReference type="ARBA" id="ARBA00023204"/>
    </source>
</evidence>
<evidence type="ECO:0000256" key="4">
    <source>
        <dbReference type="ARBA" id="ARBA00014046"/>
    </source>
</evidence>
<dbReference type="Pfam" id="PF00875">
    <property type="entry name" value="DNA_photolyase"/>
    <property type="match status" value="1"/>
</dbReference>
<organism evidence="15 16">
    <name type="scientific">Ostreobium quekettii</name>
    <dbReference type="NCBI Taxonomy" id="121088"/>
    <lineage>
        <taxon>Eukaryota</taxon>
        <taxon>Viridiplantae</taxon>
        <taxon>Chlorophyta</taxon>
        <taxon>core chlorophytes</taxon>
        <taxon>Ulvophyceae</taxon>
        <taxon>TCBD clade</taxon>
        <taxon>Bryopsidales</taxon>
        <taxon>Ostreobineae</taxon>
        <taxon>Ostreobiaceae</taxon>
        <taxon>Ostreobium</taxon>
    </lineage>
</organism>
<comment type="catalytic activity">
    <reaction evidence="12">
        <text>cyclobutadipyrimidine (in DNA) = 2 pyrimidine residues (in DNA).</text>
        <dbReference type="EC" id="4.1.99.3"/>
    </reaction>
</comment>
<dbReference type="GO" id="GO:0000719">
    <property type="term" value="P:photoreactive repair"/>
    <property type="evidence" value="ECO:0007669"/>
    <property type="project" value="TreeGrafter"/>
</dbReference>
<keyword evidence="8" id="KW-0238">DNA-binding</keyword>
<dbReference type="InterPro" id="IPR006050">
    <property type="entry name" value="DNA_photolyase_N"/>
</dbReference>
<evidence type="ECO:0000256" key="10">
    <source>
        <dbReference type="ARBA" id="ARBA00023239"/>
    </source>
</evidence>
<keyword evidence="5" id="KW-0285">Flavoprotein</keyword>
<dbReference type="InterPro" id="IPR036155">
    <property type="entry name" value="Crypto/Photolyase_N_sf"/>
</dbReference>
<dbReference type="PROSITE" id="PS51645">
    <property type="entry name" value="PHR_CRY_ALPHA_BETA"/>
    <property type="match status" value="1"/>
</dbReference>
<dbReference type="GO" id="GO:0003904">
    <property type="term" value="F:deoxyribodipyrimidine photo-lyase activity"/>
    <property type="evidence" value="ECO:0007669"/>
    <property type="project" value="UniProtKB-EC"/>
</dbReference>
<dbReference type="Gene3D" id="1.10.579.10">
    <property type="entry name" value="DNA Cyclobutane Dipyrimidine Photolyase, subunit A, domain 3"/>
    <property type="match status" value="1"/>
</dbReference>
<evidence type="ECO:0000313" key="16">
    <source>
        <dbReference type="Proteomes" id="UP000708148"/>
    </source>
</evidence>
<comment type="similarity">
    <text evidence="2">Belongs to the DNA photolyase class-2 family.</text>
</comment>
<comment type="cofactor">
    <cofactor evidence="1">
        <name>FAD</name>
        <dbReference type="ChEBI" id="CHEBI:57692"/>
    </cofactor>
</comment>
<accession>A0A8S1INV9</accession>
<comment type="caution">
    <text evidence="15">The sequence shown here is derived from an EMBL/GenBank/DDBJ whole genome shotgun (WGS) entry which is preliminary data.</text>
</comment>
<gene>
    <name evidence="15" type="ORF">OSTQU699_LOCUS1785</name>
</gene>
<protein>
    <recommendedName>
        <fullName evidence="4">Deoxyribodipyrimidine photo-lyase</fullName>
        <ecNumber evidence="3">4.1.99.3</ecNumber>
    </recommendedName>
    <alternativeName>
        <fullName evidence="11">DNA photolyase</fullName>
    </alternativeName>
</protein>
<evidence type="ECO:0000256" key="5">
    <source>
        <dbReference type="ARBA" id="ARBA00022630"/>
    </source>
</evidence>
<evidence type="ECO:0000256" key="2">
    <source>
        <dbReference type="ARBA" id="ARBA00006409"/>
    </source>
</evidence>
<evidence type="ECO:0000256" key="1">
    <source>
        <dbReference type="ARBA" id="ARBA00001974"/>
    </source>
</evidence>
<dbReference type="Proteomes" id="UP000708148">
    <property type="component" value="Unassembled WGS sequence"/>
</dbReference>
<evidence type="ECO:0000256" key="3">
    <source>
        <dbReference type="ARBA" id="ARBA00013149"/>
    </source>
</evidence>
<dbReference type="PROSITE" id="PS01084">
    <property type="entry name" value="DNA_PHOTOLYASES_2_2"/>
    <property type="match status" value="1"/>
</dbReference>
<dbReference type="Gene3D" id="3.40.50.620">
    <property type="entry name" value="HUPs"/>
    <property type="match status" value="1"/>
</dbReference>
<reference evidence="15" key="1">
    <citation type="submission" date="2020-12" db="EMBL/GenBank/DDBJ databases">
        <authorList>
            <person name="Iha C."/>
        </authorList>
    </citation>
    <scope>NUCLEOTIDE SEQUENCE</scope>
</reference>
<dbReference type="SUPFAM" id="SSF48173">
    <property type="entry name" value="Cryptochrome/photolyase FAD-binding domain"/>
    <property type="match status" value="1"/>
</dbReference>
<dbReference type="InterPro" id="IPR036134">
    <property type="entry name" value="Crypto/Photolyase_FAD-like_sf"/>
</dbReference>
<keyword evidence="9" id="KW-0234">DNA repair</keyword>
<dbReference type="FunFam" id="1.10.579.10:FF:000002">
    <property type="entry name" value="Deoxyribodipyrimidine photolyase"/>
    <property type="match status" value="1"/>
</dbReference>
<dbReference type="PROSITE" id="PS01083">
    <property type="entry name" value="DNA_PHOTOLYASES_2_1"/>
    <property type="match status" value="1"/>
</dbReference>
<evidence type="ECO:0000313" key="15">
    <source>
        <dbReference type="EMBL" id="CAD7696424.1"/>
    </source>
</evidence>
<dbReference type="Gene3D" id="1.25.40.80">
    <property type="match status" value="1"/>
</dbReference>
<proteinExistence type="inferred from homology"/>
<feature type="domain" description="Photolyase/cryptochrome alpha/beta" evidence="14">
    <location>
        <begin position="23"/>
        <end position="152"/>
    </location>
</feature>
<evidence type="ECO:0000256" key="8">
    <source>
        <dbReference type="ARBA" id="ARBA00023125"/>
    </source>
</evidence>
<evidence type="ECO:0000256" key="13">
    <source>
        <dbReference type="SAM" id="MobiDB-lite"/>
    </source>
</evidence>
<evidence type="ECO:0000259" key="14">
    <source>
        <dbReference type="PROSITE" id="PS51645"/>
    </source>
</evidence>
<dbReference type="OrthoDB" id="496749at2759"/>
<dbReference type="GO" id="GO:0003677">
    <property type="term" value="F:DNA binding"/>
    <property type="evidence" value="ECO:0007669"/>
    <property type="project" value="UniProtKB-KW"/>
</dbReference>
<dbReference type="PANTHER" id="PTHR10211">
    <property type="entry name" value="DEOXYRIBODIPYRIMIDINE PHOTOLYASE"/>
    <property type="match status" value="1"/>
</dbReference>
<dbReference type="InterPro" id="IPR014729">
    <property type="entry name" value="Rossmann-like_a/b/a_fold"/>
</dbReference>
<keyword evidence="10" id="KW-0456">Lyase</keyword>
<dbReference type="EMBL" id="CAJHUC010000475">
    <property type="protein sequence ID" value="CAD7696424.1"/>
    <property type="molecule type" value="Genomic_DNA"/>
</dbReference>
<keyword evidence="7" id="KW-0274">FAD</keyword>
<dbReference type="InterPro" id="IPR032673">
    <property type="entry name" value="DNA_photolyase_2_CS"/>
</dbReference>
<evidence type="ECO:0000256" key="6">
    <source>
        <dbReference type="ARBA" id="ARBA00022763"/>
    </source>
</evidence>
<name>A0A8S1INV9_9CHLO</name>
<evidence type="ECO:0000256" key="11">
    <source>
        <dbReference type="ARBA" id="ARBA00031671"/>
    </source>
</evidence>
<sequence length="518" mass="58390">MGISVHPTRLRALNGAAADPAGRFILYWMSQSVRTRHNPALAHAAVSAARLKLPLLTAFVLDESQPYLNKRHYAFLFDGLRDVKKRLEGKALDFLVVRGKSVEIVPKMAERGAAAVVTDCGYLRWGREVREQVGRIVGVEMTQVEGDVVVPVEVASDKQEWAARTIRPKIHRQMETYLGSKGEDWSVDLGEIINDKLKNGEKVIDLEEITRGFDVVDVEDGFEGLKRGLEVDCVPRVVGCRGGEEEAERVLAEFLEGKLGGYAEGRNEPANDMQSGLSPYLRFGNISAVHVARRAFAASSKRTKAGVDSFTEELIVRRELAVNFVFYAKHVYDSYSCLPNFAKTTLEEHEGDKRKYIYTYEEFEAGCTHDEYWNAAQMEIVVTGKMHGYMRMYWAKKILEWTEKPRTAISYAIRLNNRWGLDGEDPNSYAGILWCFGLHDHGWTEREIFGKVRYMNDSGLKRKFNMGAYIKKVGELVKKHGLPPELEAVQKRGGGQKRITDLFEGGAGGGSKKKQRKK</sequence>
<keyword evidence="6" id="KW-0227">DNA damage</keyword>